<evidence type="ECO:0000313" key="1">
    <source>
        <dbReference type="EMBL" id="NYI66747.1"/>
    </source>
</evidence>
<accession>A0A7Z0D1S0</accession>
<sequence>MNESRHATGRFGVARIRHRHAYDVAPSRPVRGIK</sequence>
<keyword evidence="2" id="KW-1185">Reference proteome</keyword>
<organism evidence="1 2">
    <name type="scientific">Spelaeicoccus albus</name>
    <dbReference type="NCBI Taxonomy" id="1280376"/>
    <lineage>
        <taxon>Bacteria</taxon>
        <taxon>Bacillati</taxon>
        <taxon>Actinomycetota</taxon>
        <taxon>Actinomycetes</taxon>
        <taxon>Micrococcales</taxon>
        <taxon>Brevibacteriaceae</taxon>
        <taxon>Spelaeicoccus</taxon>
    </lineage>
</organism>
<evidence type="ECO:0000313" key="2">
    <source>
        <dbReference type="Proteomes" id="UP000539111"/>
    </source>
</evidence>
<proteinExistence type="predicted"/>
<dbReference type="EMBL" id="JACBZP010000001">
    <property type="protein sequence ID" value="NYI66747.1"/>
    <property type="molecule type" value="Genomic_DNA"/>
</dbReference>
<dbReference type="Proteomes" id="UP000539111">
    <property type="component" value="Unassembled WGS sequence"/>
</dbReference>
<protein>
    <submittedName>
        <fullName evidence="1">Uncharacterized protein</fullName>
    </submittedName>
</protein>
<reference evidence="1 2" key="1">
    <citation type="submission" date="2020-07" db="EMBL/GenBank/DDBJ databases">
        <title>Sequencing the genomes of 1000 actinobacteria strains.</title>
        <authorList>
            <person name="Klenk H.-P."/>
        </authorList>
    </citation>
    <scope>NUCLEOTIDE SEQUENCE [LARGE SCALE GENOMIC DNA]</scope>
    <source>
        <strain evidence="1 2">DSM 26341</strain>
    </source>
</reference>
<dbReference type="AlphaFoldDB" id="A0A7Z0D1S0"/>
<name>A0A7Z0D1S0_9MICO</name>
<gene>
    <name evidence="1" type="ORF">BJY26_001053</name>
</gene>
<comment type="caution">
    <text evidence="1">The sequence shown here is derived from an EMBL/GenBank/DDBJ whole genome shotgun (WGS) entry which is preliminary data.</text>
</comment>